<dbReference type="AlphaFoldDB" id="A0A0D0DWP3"/>
<dbReference type="STRING" id="930991.A0A0D0DWP3"/>
<keyword evidence="3" id="KW-0862">Zinc</keyword>
<protein>
    <recommendedName>
        <fullName evidence="5">MYND-type domain-containing protein</fullName>
    </recommendedName>
</protein>
<dbReference type="InterPro" id="IPR002893">
    <property type="entry name" value="Znf_MYND"/>
</dbReference>
<evidence type="ECO:0000313" key="7">
    <source>
        <dbReference type="Proteomes" id="UP000054538"/>
    </source>
</evidence>
<proteinExistence type="predicted"/>
<organism evidence="6 7">
    <name type="scientific">Paxillus rubicundulus Ve08.2h10</name>
    <dbReference type="NCBI Taxonomy" id="930991"/>
    <lineage>
        <taxon>Eukaryota</taxon>
        <taxon>Fungi</taxon>
        <taxon>Dikarya</taxon>
        <taxon>Basidiomycota</taxon>
        <taxon>Agaricomycotina</taxon>
        <taxon>Agaricomycetes</taxon>
        <taxon>Agaricomycetidae</taxon>
        <taxon>Boletales</taxon>
        <taxon>Paxilineae</taxon>
        <taxon>Paxillaceae</taxon>
        <taxon>Paxillus</taxon>
    </lineage>
</organism>
<dbReference type="SUPFAM" id="SSF144232">
    <property type="entry name" value="HIT/MYND zinc finger-like"/>
    <property type="match status" value="1"/>
</dbReference>
<dbReference type="PROSITE" id="PS50865">
    <property type="entry name" value="ZF_MYND_2"/>
    <property type="match status" value="1"/>
</dbReference>
<keyword evidence="7" id="KW-1185">Reference proteome</keyword>
<feature type="domain" description="MYND-type" evidence="5">
    <location>
        <begin position="471"/>
        <end position="510"/>
    </location>
</feature>
<evidence type="ECO:0000259" key="5">
    <source>
        <dbReference type="PROSITE" id="PS50865"/>
    </source>
</evidence>
<dbReference type="GO" id="GO:0008270">
    <property type="term" value="F:zinc ion binding"/>
    <property type="evidence" value="ECO:0007669"/>
    <property type="project" value="UniProtKB-KW"/>
</dbReference>
<dbReference type="InParanoid" id="A0A0D0DWP3"/>
<dbReference type="Proteomes" id="UP000054538">
    <property type="component" value="Unassembled WGS sequence"/>
</dbReference>
<evidence type="ECO:0000256" key="4">
    <source>
        <dbReference type="PROSITE-ProRule" id="PRU00134"/>
    </source>
</evidence>
<accession>A0A0D0DWP3</accession>
<reference evidence="7" key="2">
    <citation type="submission" date="2015-01" db="EMBL/GenBank/DDBJ databases">
        <title>Evolutionary Origins and Diversification of the Mycorrhizal Mutualists.</title>
        <authorList>
            <consortium name="DOE Joint Genome Institute"/>
            <consortium name="Mycorrhizal Genomics Consortium"/>
            <person name="Kohler A."/>
            <person name="Kuo A."/>
            <person name="Nagy L.G."/>
            <person name="Floudas D."/>
            <person name="Copeland A."/>
            <person name="Barry K.W."/>
            <person name="Cichocki N."/>
            <person name="Veneault-Fourrey C."/>
            <person name="LaButti K."/>
            <person name="Lindquist E.A."/>
            <person name="Lipzen A."/>
            <person name="Lundell T."/>
            <person name="Morin E."/>
            <person name="Murat C."/>
            <person name="Riley R."/>
            <person name="Ohm R."/>
            <person name="Sun H."/>
            <person name="Tunlid A."/>
            <person name="Henrissat B."/>
            <person name="Grigoriev I.V."/>
            <person name="Hibbett D.S."/>
            <person name="Martin F."/>
        </authorList>
    </citation>
    <scope>NUCLEOTIDE SEQUENCE [LARGE SCALE GENOMIC DNA]</scope>
    <source>
        <strain evidence="7">Ve08.2h10</strain>
    </source>
</reference>
<evidence type="ECO:0000313" key="6">
    <source>
        <dbReference type="EMBL" id="KIK94346.1"/>
    </source>
</evidence>
<sequence length="700" mass="78646">MMPLVAHSKPDPLSAVLKCVGVGLKGPIPRTSLSISHWCMPSSRSARSSTNFNCNVYRRDQGIEALTSGSPEAVTTLTLIALKSGSTFTQFHLISSAVYGLLDPTRLQRAKKNNVHEDPNTYPLQQALGLRSLASILPEWVARKAYAARTLSGLSDRWSPIHDWIMYLKTEYVDQESIDIGFRIVAKRCIVDFLGVCRADSLGEMFNAVVTSPGIIATLFALWHLECQDRRFSPCLDDELPPPIYNIPAILDSWMCTFAHHEIWDWTEILRPFNGDGASLATTALNHLQHDIAQTSINYDRIIWDIHLMTTLSINDAIRIPLLDQRSMAILAGVISLMVDQHPTNKHRHLVAKCISYACWYIRAYMEATDGLPWVTQVVEAGILPALLATEPWLKHLKDKNEEDWEPLFLLLGQMIPNAIEAAGLHTKLKTDGQLFKAWNMFEKVIRNRIGLFDKDEGNETYIESCQNAQCTKSGPAGSFKRCGGCLHVHYCSRECQTHDWKNGGHQKYCRDIQARRANGLVTRLPTRDLRFIDKVIAYDLSIFSDRVNEVAITHNVNPVVVELDYTDIPMRIGVGSMHSMPAPETCQCDVSMRQKWDHMVELAQKSSNNRILVRAFIPGGTSPKVKLQVLPLSRILPDYDPENDEDPISEFDNTFDHLYSCAGLSFGIIDDAFPDEAMRLLKEKTSTLTVTDTGLDALD</sequence>
<evidence type="ECO:0000256" key="1">
    <source>
        <dbReference type="ARBA" id="ARBA00022723"/>
    </source>
</evidence>
<keyword evidence="2 4" id="KW-0863">Zinc-finger</keyword>
<dbReference type="OrthoDB" id="3040823at2759"/>
<dbReference type="Pfam" id="PF01753">
    <property type="entry name" value="zf-MYND"/>
    <property type="match status" value="1"/>
</dbReference>
<evidence type="ECO:0000256" key="3">
    <source>
        <dbReference type="ARBA" id="ARBA00022833"/>
    </source>
</evidence>
<keyword evidence="1" id="KW-0479">Metal-binding</keyword>
<reference evidence="6 7" key="1">
    <citation type="submission" date="2014-04" db="EMBL/GenBank/DDBJ databases">
        <authorList>
            <consortium name="DOE Joint Genome Institute"/>
            <person name="Kuo A."/>
            <person name="Kohler A."/>
            <person name="Jargeat P."/>
            <person name="Nagy L.G."/>
            <person name="Floudas D."/>
            <person name="Copeland A."/>
            <person name="Barry K.W."/>
            <person name="Cichocki N."/>
            <person name="Veneault-Fourrey C."/>
            <person name="LaButti K."/>
            <person name="Lindquist E.A."/>
            <person name="Lipzen A."/>
            <person name="Lundell T."/>
            <person name="Morin E."/>
            <person name="Murat C."/>
            <person name="Sun H."/>
            <person name="Tunlid A."/>
            <person name="Henrissat B."/>
            <person name="Grigoriev I.V."/>
            <person name="Hibbett D.S."/>
            <person name="Martin F."/>
            <person name="Nordberg H.P."/>
            <person name="Cantor M.N."/>
            <person name="Hua S.X."/>
        </authorList>
    </citation>
    <scope>NUCLEOTIDE SEQUENCE [LARGE SCALE GENOMIC DNA]</scope>
    <source>
        <strain evidence="6 7">Ve08.2h10</strain>
    </source>
</reference>
<gene>
    <name evidence="6" type="ORF">PAXRUDRAFT_456546</name>
</gene>
<dbReference type="EMBL" id="KN825114">
    <property type="protein sequence ID" value="KIK94346.1"/>
    <property type="molecule type" value="Genomic_DNA"/>
</dbReference>
<evidence type="ECO:0000256" key="2">
    <source>
        <dbReference type="ARBA" id="ARBA00022771"/>
    </source>
</evidence>
<name>A0A0D0DWP3_9AGAM</name>
<dbReference type="HOGENOM" id="CLU_027660_0_0_1"/>
<dbReference type="Gene3D" id="6.10.140.2220">
    <property type="match status" value="1"/>
</dbReference>